<proteinExistence type="predicted"/>
<feature type="transmembrane region" description="Helical" evidence="2">
    <location>
        <begin position="52"/>
        <end position="76"/>
    </location>
</feature>
<protein>
    <submittedName>
        <fullName evidence="3">DUF4190 domain-containing protein</fullName>
    </submittedName>
</protein>
<evidence type="ECO:0000313" key="3">
    <source>
        <dbReference type="EMBL" id="MEV0366713.1"/>
    </source>
</evidence>
<feature type="transmembrane region" description="Helical" evidence="2">
    <location>
        <begin position="83"/>
        <end position="105"/>
    </location>
</feature>
<dbReference type="RefSeq" id="WP_357985140.1">
    <property type="nucleotide sequence ID" value="NZ_JBFAIH010000021.1"/>
</dbReference>
<keyword evidence="4" id="KW-1185">Reference proteome</keyword>
<dbReference type="EMBL" id="JBFAIH010000021">
    <property type="protein sequence ID" value="MEV0366713.1"/>
    <property type="molecule type" value="Genomic_DNA"/>
</dbReference>
<feature type="compositionally biased region" description="Low complexity" evidence="1">
    <location>
        <begin position="137"/>
        <end position="172"/>
    </location>
</feature>
<name>A0ABV3FGA2_9NOCA</name>
<feature type="compositionally biased region" description="Basic and acidic residues" evidence="1">
    <location>
        <begin position="8"/>
        <end position="32"/>
    </location>
</feature>
<keyword evidence="2" id="KW-0812">Transmembrane</keyword>
<reference evidence="3 4" key="1">
    <citation type="submission" date="2024-06" db="EMBL/GenBank/DDBJ databases">
        <title>The Natural Products Discovery Center: Release of the First 8490 Sequenced Strains for Exploring Actinobacteria Biosynthetic Diversity.</title>
        <authorList>
            <person name="Kalkreuter E."/>
            <person name="Kautsar S.A."/>
            <person name="Yang D."/>
            <person name="Bader C.D."/>
            <person name="Teijaro C.N."/>
            <person name="Fluegel L."/>
            <person name="Davis C.M."/>
            <person name="Simpson J.R."/>
            <person name="Lauterbach L."/>
            <person name="Steele A.D."/>
            <person name="Gui C."/>
            <person name="Meng S."/>
            <person name="Li G."/>
            <person name="Viehrig K."/>
            <person name="Ye F."/>
            <person name="Su P."/>
            <person name="Kiefer A.F."/>
            <person name="Nichols A."/>
            <person name="Cepeda A.J."/>
            <person name="Yan W."/>
            <person name="Fan B."/>
            <person name="Jiang Y."/>
            <person name="Adhikari A."/>
            <person name="Zheng C.-J."/>
            <person name="Schuster L."/>
            <person name="Cowan T.M."/>
            <person name="Smanski M.J."/>
            <person name="Chevrette M.G."/>
            <person name="De Carvalho L.P.S."/>
            <person name="Shen B."/>
        </authorList>
    </citation>
    <scope>NUCLEOTIDE SEQUENCE [LARGE SCALE GENOMIC DNA]</scope>
    <source>
        <strain evidence="3 4">NPDC050671</strain>
    </source>
</reference>
<evidence type="ECO:0000256" key="1">
    <source>
        <dbReference type="SAM" id="MobiDB-lite"/>
    </source>
</evidence>
<feature type="region of interest" description="Disordered" evidence="1">
    <location>
        <begin position="124"/>
        <end position="172"/>
    </location>
</feature>
<sequence length="250" mass="25987">MAYTQRWAGERWPEVPPDRDEEPPRTGRRRDEYDDWPEETSLHGERPIVNPYAIVALVAALILVFPVAIVFGLIAFGHPRGRFMAATAILLGVGEVALLAALVLLPRDTPGGVFSRFDDAVGEVTGGQRTAEPPASPAAGTSASAQTSSPGRSAPAQPSVPASGAAAAPPAAEVDTACPEPALLGIAADGDTLLCLTDSASVTGYQWSGPYRVAETVRAEDTSCTGTATARTAGGYALVCENGVWTLWSS</sequence>
<organism evidence="3 4">
    <name type="scientific">Nocardia fusca</name>
    <dbReference type="NCBI Taxonomy" id="941183"/>
    <lineage>
        <taxon>Bacteria</taxon>
        <taxon>Bacillati</taxon>
        <taxon>Actinomycetota</taxon>
        <taxon>Actinomycetes</taxon>
        <taxon>Mycobacteriales</taxon>
        <taxon>Nocardiaceae</taxon>
        <taxon>Nocardia</taxon>
    </lineage>
</organism>
<evidence type="ECO:0000256" key="2">
    <source>
        <dbReference type="SAM" id="Phobius"/>
    </source>
</evidence>
<gene>
    <name evidence="3" type="ORF">AB0H72_28865</name>
</gene>
<dbReference type="Proteomes" id="UP001551658">
    <property type="component" value="Unassembled WGS sequence"/>
</dbReference>
<comment type="caution">
    <text evidence="3">The sequence shown here is derived from an EMBL/GenBank/DDBJ whole genome shotgun (WGS) entry which is preliminary data.</text>
</comment>
<keyword evidence="2" id="KW-1133">Transmembrane helix</keyword>
<accession>A0ABV3FGA2</accession>
<evidence type="ECO:0000313" key="4">
    <source>
        <dbReference type="Proteomes" id="UP001551658"/>
    </source>
</evidence>
<keyword evidence="2" id="KW-0472">Membrane</keyword>
<feature type="region of interest" description="Disordered" evidence="1">
    <location>
        <begin position="1"/>
        <end position="41"/>
    </location>
</feature>